<dbReference type="eggNOG" id="COG3266">
    <property type="taxonomic scope" value="Bacteria"/>
</dbReference>
<evidence type="ECO:0000313" key="2">
    <source>
        <dbReference type="EMBL" id="ERN41650.1"/>
    </source>
</evidence>
<dbReference type="RefSeq" id="WP_022606523.1">
    <property type="nucleotide sequence ID" value="NZ_ASSJ01000046.1"/>
</dbReference>
<dbReference type="InterPro" id="IPR025569">
    <property type="entry name" value="DUF4335"/>
</dbReference>
<dbReference type="STRING" id="582515.KR51_00017280"/>
<evidence type="ECO:0008006" key="4">
    <source>
        <dbReference type="Google" id="ProtNLM"/>
    </source>
</evidence>
<proteinExistence type="predicted"/>
<feature type="region of interest" description="Disordered" evidence="1">
    <location>
        <begin position="215"/>
        <end position="316"/>
    </location>
</feature>
<reference evidence="2 3" key="1">
    <citation type="submission" date="2013-05" db="EMBL/GenBank/DDBJ databases">
        <title>Draft genome sequence of Rubidibacter lacunae KORDI 51-2.</title>
        <authorList>
            <person name="Choi D.H."/>
            <person name="Noh J.H."/>
            <person name="Kwon K.-K."/>
            <person name="Lee J.-H."/>
            <person name="Ryu J.-Y."/>
        </authorList>
    </citation>
    <scope>NUCLEOTIDE SEQUENCE [LARGE SCALE GENOMIC DNA]</scope>
    <source>
        <strain evidence="2 3">KORDI 51-2</strain>
    </source>
</reference>
<dbReference type="AlphaFoldDB" id="U5DPN5"/>
<feature type="region of interest" description="Disordered" evidence="1">
    <location>
        <begin position="342"/>
        <end position="367"/>
    </location>
</feature>
<gene>
    <name evidence="2" type="ORF">KR51_00017280</name>
</gene>
<evidence type="ECO:0000256" key="1">
    <source>
        <dbReference type="SAM" id="MobiDB-lite"/>
    </source>
</evidence>
<dbReference type="InParanoid" id="U5DPN5"/>
<dbReference type="EMBL" id="ASSJ01000046">
    <property type="protein sequence ID" value="ERN41650.1"/>
    <property type="molecule type" value="Genomic_DNA"/>
</dbReference>
<sequence>MGLPSLLRCYDYPTCTLEVRGRQSPLSRWTGRPSVRNLHFTLTLDDPRHTDREPLSLAGDSDRLLVLEDIVTAAVGALLAPVSVSTGSSTPSAIATHTLPLGELATENTGPALKLGTLQLFDLANAIDDCTADVNFVLATAAPRSLTTVPTWTAAAATFIAVVGLSAIALRFDQFAAQTAGEQSDAETEVAVGLERLPQPRNDIELDREFVEPLAEVDRLPPPPALRSPRPSLPDASPDLVAPPPTVSTATPSVEDEPNEAVAIEAPASTPQLPADPPTLPSELPELSATNEAADGATAPGKNAGAPSTAAESGVAIASEPGVAVAPEQAASLRLREEGSALSDRFDRRANAPGFATGDARPQTDEQRRSAIAVVPYGPAPEASEPTTESLPAAASESIATAGEVRAYFQSRWQPPNDLNSTLEYRLILDANGALERAIALGTDSQAFQSAAQLPPVGTQFASPTPGQRATVRLVLTPDGSVRTFLESPE</sequence>
<dbReference type="PATRIC" id="fig|582515.4.peg.1960"/>
<evidence type="ECO:0000313" key="3">
    <source>
        <dbReference type="Proteomes" id="UP000016960"/>
    </source>
</evidence>
<protein>
    <recommendedName>
        <fullName evidence="4">DUF4335 domain-containing protein</fullName>
    </recommendedName>
</protein>
<comment type="caution">
    <text evidence="2">The sequence shown here is derived from an EMBL/GenBank/DDBJ whole genome shotgun (WGS) entry which is preliminary data.</text>
</comment>
<dbReference type="Proteomes" id="UP000016960">
    <property type="component" value="Unassembled WGS sequence"/>
</dbReference>
<organism evidence="2 3">
    <name type="scientific">Rubidibacter lacunae KORDI 51-2</name>
    <dbReference type="NCBI Taxonomy" id="582515"/>
    <lineage>
        <taxon>Bacteria</taxon>
        <taxon>Bacillati</taxon>
        <taxon>Cyanobacteriota</taxon>
        <taxon>Cyanophyceae</taxon>
        <taxon>Oscillatoriophycideae</taxon>
        <taxon>Chroococcales</taxon>
        <taxon>Aphanothecaceae</taxon>
        <taxon>Rubidibacter</taxon>
    </lineage>
</organism>
<dbReference type="OrthoDB" id="425813at2"/>
<dbReference type="Pfam" id="PF14233">
    <property type="entry name" value="DUF4335"/>
    <property type="match status" value="1"/>
</dbReference>
<name>U5DPN5_9CHRO</name>
<keyword evidence="3" id="KW-1185">Reference proteome</keyword>
<accession>U5DPN5</accession>